<dbReference type="EMBL" id="JAGGMQ010000001">
    <property type="protein sequence ID" value="MBP2170790.1"/>
    <property type="molecule type" value="Genomic_DNA"/>
</dbReference>
<reference evidence="1 2" key="1">
    <citation type="submission" date="2021-03" db="EMBL/GenBank/DDBJ databases">
        <authorList>
            <person name="D'Agostino P."/>
            <person name="Huntemann M."/>
            <person name="Clum A."/>
            <person name="Spunde A."/>
            <person name="Palaniappan K."/>
            <person name="Ritter S."/>
            <person name="Mikhailova N."/>
            <person name="Chen I.-M."/>
            <person name="Stamatis D."/>
            <person name="Reddy T."/>
            <person name="O'Malley R."/>
            <person name="Daum C."/>
            <person name="Shapiro N."/>
            <person name="Ivanova N."/>
            <person name="Kyrpides N."/>
            <person name="Woyke T."/>
        </authorList>
    </citation>
    <scope>NUCLEOTIDE SEQUENCE [LARGE SCALE GENOMIC DNA]</scope>
    <source>
        <strain evidence="1 2">WS4403</strain>
    </source>
</reference>
<proteinExistence type="predicted"/>
<comment type="caution">
    <text evidence="1">The sequence shown here is derived from an EMBL/GenBank/DDBJ whole genome shotgun (WGS) entry which is preliminary data.</text>
</comment>
<accession>A0ABS4PDT2</accession>
<keyword evidence="2" id="KW-1185">Reference proteome</keyword>
<name>A0ABS4PDT2_9GAMM</name>
<evidence type="ECO:0000313" key="1">
    <source>
        <dbReference type="EMBL" id="MBP2170790.1"/>
    </source>
</evidence>
<sequence length="57" mass="5847">MDATTEIKAALTAAGTPGGPNDTPIAGHAVAACAVLVTNNVREFARVPGLKLEDWSR</sequence>
<dbReference type="Gene3D" id="3.40.50.1010">
    <property type="entry name" value="5'-nuclease"/>
    <property type="match status" value="1"/>
</dbReference>
<evidence type="ECO:0000313" key="2">
    <source>
        <dbReference type="Proteomes" id="UP001195624"/>
    </source>
</evidence>
<gene>
    <name evidence="1" type="ORF">J2125_003982</name>
</gene>
<organism evidence="1 2">
    <name type="scientific">Winslowiella toletana</name>
    <dbReference type="NCBI Taxonomy" id="92490"/>
    <lineage>
        <taxon>Bacteria</taxon>
        <taxon>Pseudomonadati</taxon>
        <taxon>Pseudomonadota</taxon>
        <taxon>Gammaproteobacteria</taxon>
        <taxon>Enterobacterales</taxon>
        <taxon>Erwiniaceae</taxon>
        <taxon>Winslowiella</taxon>
    </lineage>
</organism>
<dbReference type="Proteomes" id="UP001195624">
    <property type="component" value="Unassembled WGS sequence"/>
</dbReference>
<dbReference type="SUPFAM" id="SSF88723">
    <property type="entry name" value="PIN domain-like"/>
    <property type="match status" value="1"/>
</dbReference>
<dbReference type="InterPro" id="IPR029060">
    <property type="entry name" value="PIN-like_dom_sf"/>
</dbReference>
<reference evidence="2" key="2">
    <citation type="submission" date="2023-07" db="EMBL/GenBank/DDBJ databases">
        <title>Genome mining of underrepresented organisms for secondary metabolites.</title>
        <authorList>
            <person name="D'Agostino P.M."/>
        </authorList>
    </citation>
    <scope>NUCLEOTIDE SEQUENCE [LARGE SCALE GENOMIC DNA]</scope>
    <source>
        <strain evidence="2">WS4403</strain>
    </source>
</reference>
<protein>
    <submittedName>
        <fullName evidence="1">Nucleic acid-binding protein</fullName>
    </submittedName>
</protein>